<proteinExistence type="predicted"/>
<dbReference type="PANTHER" id="PTHR34698:SF2">
    <property type="entry name" value="5-OXOPROLINASE SUBUNIT B"/>
    <property type="match status" value="1"/>
</dbReference>
<evidence type="ECO:0000256" key="3">
    <source>
        <dbReference type="ARBA" id="ARBA00022840"/>
    </source>
</evidence>
<keyword evidence="3" id="KW-0067">ATP-binding</keyword>
<dbReference type="RefSeq" id="WP_386726208.1">
    <property type="nucleotide sequence ID" value="NZ_JBHSTP010000001.1"/>
</dbReference>
<dbReference type="SUPFAM" id="SSF160467">
    <property type="entry name" value="PH0987 N-terminal domain-like"/>
    <property type="match status" value="1"/>
</dbReference>
<dbReference type="Gene3D" id="2.40.100.10">
    <property type="entry name" value="Cyclophilin-like"/>
    <property type="match status" value="1"/>
</dbReference>
<dbReference type="InterPro" id="IPR010016">
    <property type="entry name" value="PxpB"/>
</dbReference>
<dbReference type="SMART" id="SM00796">
    <property type="entry name" value="AHS1"/>
    <property type="match status" value="1"/>
</dbReference>
<organism evidence="5 6">
    <name type="scientific">Luethyella okanaganae</name>
    <dbReference type="NCBI Taxonomy" id="69372"/>
    <lineage>
        <taxon>Bacteria</taxon>
        <taxon>Bacillati</taxon>
        <taxon>Actinomycetota</taxon>
        <taxon>Actinomycetes</taxon>
        <taxon>Micrococcales</taxon>
        <taxon>Microbacteriaceae</taxon>
        <taxon>Luethyella</taxon>
    </lineage>
</organism>
<sequence length="237" mass="25434">MSAYTLSLANYGDSAVMLTVAHPDEAIRRRTIREFRTLLLEDLPPGVDDVVSGLESLLVEFDPLLTSQEQLAYALSARSLHSHEGATPAGPVRELLVPLVVDPDTAPDLDAVAAELGLTAEAVIDRVVRSHLTVSLLAAAMAPMMDGLNVPRPVRRQSTPRTDVPAGSLMIAGRNAIIQPFPGPTGWRVIGRTPLTIVDITRQSPISFSPGDRMRFTVVSAQVAAGLAGRFLEKDTR</sequence>
<keyword evidence="2 5" id="KW-0378">Hydrolase</keyword>
<accession>A0ABW1V9G4</accession>
<protein>
    <submittedName>
        <fullName evidence="5">Allophanate hydrolase subunit 1</fullName>
    </submittedName>
</protein>
<reference evidence="6" key="1">
    <citation type="journal article" date="2019" name="Int. J. Syst. Evol. Microbiol.">
        <title>The Global Catalogue of Microorganisms (GCM) 10K type strain sequencing project: providing services to taxonomists for standard genome sequencing and annotation.</title>
        <authorList>
            <consortium name="The Broad Institute Genomics Platform"/>
            <consortium name="The Broad Institute Genome Sequencing Center for Infectious Disease"/>
            <person name="Wu L."/>
            <person name="Ma J."/>
        </authorList>
    </citation>
    <scope>NUCLEOTIDE SEQUENCE [LARGE SCALE GENOMIC DNA]</scope>
    <source>
        <strain evidence="6">CCUG 43304</strain>
    </source>
</reference>
<keyword evidence="6" id="KW-1185">Reference proteome</keyword>
<dbReference type="PANTHER" id="PTHR34698">
    <property type="entry name" value="5-OXOPROLINASE SUBUNIT B"/>
    <property type="match status" value="1"/>
</dbReference>
<dbReference type="InterPro" id="IPR003833">
    <property type="entry name" value="CT_C_D"/>
</dbReference>
<dbReference type="Proteomes" id="UP001596306">
    <property type="component" value="Unassembled WGS sequence"/>
</dbReference>
<feature type="domain" description="Carboxyltransferase" evidence="4">
    <location>
        <begin position="6"/>
        <end position="208"/>
    </location>
</feature>
<dbReference type="EMBL" id="JBHSTP010000001">
    <property type="protein sequence ID" value="MFC6354596.1"/>
    <property type="molecule type" value="Genomic_DNA"/>
</dbReference>
<evidence type="ECO:0000313" key="5">
    <source>
        <dbReference type="EMBL" id="MFC6354596.1"/>
    </source>
</evidence>
<dbReference type="Gene3D" id="3.30.1360.40">
    <property type="match status" value="1"/>
</dbReference>
<evidence type="ECO:0000256" key="2">
    <source>
        <dbReference type="ARBA" id="ARBA00022801"/>
    </source>
</evidence>
<dbReference type="SUPFAM" id="SSF50891">
    <property type="entry name" value="Cyclophilin-like"/>
    <property type="match status" value="1"/>
</dbReference>
<evidence type="ECO:0000256" key="1">
    <source>
        <dbReference type="ARBA" id="ARBA00022741"/>
    </source>
</evidence>
<dbReference type="Pfam" id="PF02682">
    <property type="entry name" value="CT_C_D"/>
    <property type="match status" value="1"/>
</dbReference>
<name>A0ABW1V9G4_9MICO</name>
<evidence type="ECO:0000259" key="4">
    <source>
        <dbReference type="SMART" id="SM00796"/>
    </source>
</evidence>
<dbReference type="InterPro" id="IPR029000">
    <property type="entry name" value="Cyclophilin-like_dom_sf"/>
</dbReference>
<keyword evidence="1" id="KW-0547">Nucleotide-binding</keyword>
<dbReference type="GO" id="GO:0016787">
    <property type="term" value="F:hydrolase activity"/>
    <property type="evidence" value="ECO:0007669"/>
    <property type="project" value="UniProtKB-KW"/>
</dbReference>
<evidence type="ECO:0000313" key="6">
    <source>
        <dbReference type="Proteomes" id="UP001596306"/>
    </source>
</evidence>
<gene>
    <name evidence="5" type="ORF">ACFQB0_00510</name>
</gene>
<comment type="caution">
    <text evidence="5">The sequence shown here is derived from an EMBL/GenBank/DDBJ whole genome shotgun (WGS) entry which is preliminary data.</text>
</comment>